<organism evidence="1 2">
    <name type="scientific">Dorcoceras hygrometricum</name>
    <dbReference type="NCBI Taxonomy" id="472368"/>
    <lineage>
        <taxon>Eukaryota</taxon>
        <taxon>Viridiplantae</taxon>
        <taxon>Streptophyta</taxon>
        <taxon>Embryophyta</taxon>
        <taxon>Tracheophyta</taxon>
        <taxon>Spermatophyta</taxon>
        <taxon>Magnoliopsida</taxon>
        <taxon>eudicotyledons</taxon>
        <taxon>Gunneridae</taxon>
        <taxon>Pentapetalae</taxon>
        <taxon>asterids</taxon>
        <taxon>lamiids</taxon>
        <taxon>Lamiales</taxon>
        <taxon>Gesneriaceae</taxon>
        <taxon>Didymocarpoideae</taxon>
        <taxon>Trichosporeae</taxon>
        <taxon>Loxocarpinae</taxon>
        <taxon>Dorcoceras</taxon>
    </lineage>
</organism>
<reference evidence="1 2" key="1">
    <citation type="journal article" date="2015" name="Proc. Natl. Acad. Sci. U.S.A.">
        <title>The resurrection genome of Boea hygrometrica: A blueprint for survival of dehydration.</title>
        <authorList>
            <person name="Xiao L."/>
            <person name="Yang G."/>
            <person name="Zhang L."/>
            <person name="Yang X."/>
            <person name="Zhao S."/>
            <person name="Ji Z."/>
            <person name="Zhou Q."/>
            <person name="Hu M."/>
            <person name="Wang Y."/>
            <person name="Chen M."/>
            <person name="Xu Y."/>
            <person name="Jin H."/>
            <person name="Xiao X."/>
            <person name="Hu G."/>
            <person name="Bao F."/>
            <person name="Hu Y."/>
            <person name="Wan P."/>
            <person name="Li L."/>
            <person name="Deng X."/>
            <person name="Kuang T."/>
            <person name="Xiang C."/>
            <person name="Zhu J.K."/>
            <person name="Oliver M.J."/>
            <person name="He Y."/>
        </authorList>
    </citation>
    <scope>NUCLEOTIDE SEQUENCE [LARGE SCALE GENOMIC DNA]</scope>
    <source>
        <strain evidence="2">cv. XS01</strain>
    </source>
</reference>
<protein>
    <submittedName>
        <fullName evidence="1">Uncharacterized protein</fullName>
    </submittedName>
</protein>
<name>A0A2Z7AFX6_9LAMI</name>
<dbReference type="Proteomes" id="UP000250235">
    <property type="component" value="Unassembled WGS sequence"/>
</dbReference>
<proteinExistence type="predicted"/>
<dbReference type="AlphaFoldDB" id="A0A2Z7AFX6"/>
<evidence type="ECO:0000313" key="2">
    <source>
        <dbReference type="Proteomes" id="UP000250235"/>
    </source>
</evidence>
<gene>
    <name evidence="1" type="ORF">F511_09664</name>
</gene>
<dbReference type="EMBL" id="KV015578">
    <property type="protein sequence ID" value="KZV20687.1"/>
    <property type="molecule type" value="Genomic_DNA"/>
</dbReference>
<keyword evidence="2" id="KW-1185">Reference proteome</keyword>
<sequence length="189" mass="20846">MGIDQLGFQSVQLGYLKILQMGNTDPNNTKAGKEYEDNPEYDNLNRASIPTQCINRGNHRSVIFRPVSHHSSVVFRHNQSIGHHFDDSVVPFRHDTSVGRSQHGSISAVRKSSTRTSALKFYLNRSYSGTEASTAQNCYLAGHVQHSRDFPGAQIQKIKRAEELSGLVSGKHSINTATSCSSPTSTQDT</sequence>
<accession>A0A2Z7AFX6</accession>
<evidence type="ECO:0000313" key="1">
    <source>
        <dbReference type="EMBL" id="KZV20687.1"/>
    </source>
</evidence>